<dbReference type="CDD" id="cd18186">
    <property type="entry name" value="BTB_POZ_ZBTB_KLHL-like"/>
    <property type="match status" value="1"/>
</dbReference>
<gene>
    <name evidence="2" type="ORF">MGAL_10B037165</name>
</gene>
<comment type="caution">
    <text evidence="2">The sequence shown here is derived from an EMBL/GenBank/DDBJ whole genome shotgun (WGS) entry which is preliminary data.</text>
</comment>
<accession>A0A8B6BT93</accession>
<dbReference type="EMBL" id="UYJE01000677">
    <property type="protein sequence ID" value="VDH95162.1"/>
    <property type="molecule type" value="Genomic_DNA"/>
</dbReference>
<dbReference type="PANTHER" id="PTHR22744:SF14">
    <property type="entry name" value="BTB DOMAIN-CONTAINING PROTEIN-RELATED"/>
    <property type="match status" value="1"/>
</dbReference>
<proteinExistence type="predicted"/>
<dbReference type="InterPro" id="IPR011333">
    <property type="entry name" value="SKP1/BTB/POZ_sf"/>
</dbReference>
<dbReference type="PROSITE" id="PS50097">
    <property type="entry name" value="BTB"/>
    <property type="match status" value="1"/>
</dbReference>
<name>A0A8B6BT93_MYTGA</name>
<dbReference type="SMART" id="SM00225">
    <property type="entry name" value="BTB"/>
    <property type="match status" value="1"/>
</dbReference>
<evidence type="ECO:0000313" key="3">
    <source>
        <dbReference type="Proteomes" id="UP000596742"/>
    </source>
</evidence>
<sequence length="246" mass="28308">MEGASKKMRTEVEAEDVGQPKHTLSPFNFQDLTIKIGDKEIFVKKDDLMEVSPVFQTMLTGNFKEKDAQQIELPDKDPTTFAHFLRHTLPGFDGLELQEATAHLILPLAHEYQTNTTLSKIDQVLAECVEQREYKYCEKLTEEILTAEFYNLQQYLTACIGKASAFSYKAFIKDSKFNAISGDIKSKIFLNMCKEMEIRIDQCVQEMEVNTKINCSFCNSQKRFVETKNKFKLINNASGPRFWVLK</sequence>
<protein>
    <recommendedName>
        <fullName evidence="1">BTB domain-containing protein</fullName>
    </recommendedName>
</protein>
<organism evidence="2 3">
    <name type="scientific">Mytilus galloprovincialis</name>
    <name type="common">Mediterranean mussel</name>
    <dbReference type="NCBI Taxonomy" id="29158"/>
    <lineage>
        <taxon>Eukaryota</taxon>
        <taxon>Metazoa</taxon>
        <taxon>Spiralia</taxon>
        <taxon>Lophotrochozoa</taxon>
        <taxon>Mollusca</taxon>
        <taxon>Bivalvia</taxon>
        <taxon>Autobranchia</taxon>
        <taxon>Pteriomorphia</taxon>
        <taxon>Mytilida</taxon>
        <taxon>Mytiloidea</taxon>
        <taxon>Mytilidae</taxon>
        <taxon>Mytilinae</taxon>
        <taxon>Mytilus</taxon>
    </lineage>
</organism>
<evidence type="ECO:0000313" key="2">
    <source>
        <dbReference type="EMBL" id="VDH95162.1"/>
    </source>
</evidence>
<evidence type="ECO:0000259" key="1">
    <source>
        <dbReference type="PROSITE" id="PS50097"/>
    </source>
</evidence>
<dbReference type="Gene3D" id="3.30.710.10">
    <property type="entry name" value="Potassium Channel Kv1.1, Chain A"/>
    <property type="match status" value="1"/>
</dbReference>
<dbReference type="SUPFAM" id="SSF54695">
    <property type="entry name" value="POZ domain"/>
    <property type="match status" value="1"/>
</dbReference>
<keyword evidence="3" id="KW-1185">Reference proteome</keyword>
<dbReference type="Proteomes" id="UP000596742">
    <property type="component" value="Unassembled WGS sequence"/>
</dbReference>
<dbReference type="Pfam" id="PF00651">
    <property type="entry name" value="BTB"/>
    <property type="match status" value="1"/>
</dbReference>
<dbReference type="InterPro" id="IPR000210">
    <property type="entry name" value="BTB/POZ_dom"/>
</dbReference>
<reference evidence="2" key="1">
    <citation type="submission" date="2018-11" db="EMBL/GenBank/DDBJ databases">
        <authorList>
            <person name="Alioto T."/>
            <person name="Alioto T."/>
        </authorList>
    </citation>
    <scope>NUCLEOTIDE SEQUENCE</scope>
</reference>
<dbReference type="PANTHER" id="PTHR22744">
    <property type="entry name" value="HELIX LOOP HELIX PROTEIN 21-RELATED"/>
    <property type="match status" value="1"/>
</dbReference>
<dbReference type="AlphaFoldDB" id="A0A8B6BT93"/>
<feature type="domain" description="BTB" evidence="1">
    <location>
        <begin position="30"/>
        <end position="91"/>
    </location>
</feature>
<dbReference type="OrthoDB" id="6156804at2759"/>